<dbReference type="Proteomes" id="UP000663848">
    <property type="component" value="Unassembled WGS sequence"/>
</dbReference>
<dbReference type="EMBL" id="CAJOBR010001436">
    <property type="protein sequence ID" value="CAF4608636.1"/>
    <property type="molecule type" value="Genomic_DNA"/>
</dbReference>
<dbReference type="PANTHER" id="PTHR19282">
    <property type="entry name" value="TETRASPANIN"/>
    <property type="match status" value="1"/>
</dbReference>
<feature type="region of interest" description="Disordered" evidence="5">
    <location>
        <begin position="309"/>
        <end position="371"/>
    </location>
</feature>
<comment type="subcellular location">
    <subcellularLocation>
        <location evidence="1">Membrane</location>
        <topology evidence="1">Multi-pass membrane protein</topology>
    </subcellularLocation>
</comment>
<feature type="transmembrane region" description="Helical" evidence="6">
    <location>
        <begin position="189"/>
        <end position="215"/>
    </location>
</feature>
<dbReference type="CDD" id="cd03127">
    <property type="entry name" value="tetraspanin_LEL"/>
    <property type="match status" value="1"/>
</dbReference>
<feature type="transmembrane region" description="Helical" evidence="6">
    <location>
        <begin position="12"/>
        <end position="33"/>
    </location>
</feature>
<feature type="compositionally biased region" description="Polar residues" evidence="5">
    <location>
        <begin position="256"/>
        <end position="277"/>
    </location>
</feature>
<evidence type="ECO:0000256" key="3">
    <source>
        <dbReference type="ARBA" id="ARBA00022989"/>
    </source>
</evidence>
<dbReference type="InterPro" id="IPR018499">
    <property type="entry name" value="Tetraspanin/Peripherin"/>
</dbReference>
<evidence type="ECO:0000313" key="7">
    <source>
        <dbReference type="EMBL" id="CAF4608636.1"/>
    </source>
</evidence>
<gene>
    <name evidence="7" type="ORF">QYT958_LOCUS12051</name>
</gene>
<feature type="compositionally biased region" description="Basic and acidic residues" evidence="5">
    <location>
        <begin position="425"/>
        <end position="434"/>
    </location>
</feature>
<protein>
    <recommendedName>
        <fullName evidence="9">Tetraspanin</fullName>
    </recommendedName>
</protein>
<keyword evidence="2 6" id="KW-0812">Transmembrane</keyword>
<feature type="region of interest" description="Disordered" evidence="5">
    <location>
        <begin position="402"/>
        <end position="434"/>
    </location>
</feature>
<feature type="transmembrane region" description="Helical" evidence="6">
    <location>
        <begin position="53"/>
        <end position="78"/>
    </location>
</feature>
<evidence type="ECO:0000256" key="5">
    <source>
        <dbReference type="SAM" id="MobiDB-lite"/>
    </source>
</evidence>
<comment type="caution">
    <text evidence="7">The sequence shown here is derived from an EMBL/GenBank/DDBJ whole genome shotgun (WGS) entry which is preliminary data.</text>
</comment>
<feature type="region of interest" description="Disordered" evidence="5">
    <location>
        <begin position="248"/>
        <end position="288"/>
    </location>
</feature>
<proteinExistence type="predicted"/>
<accession>A0A821CJN5</accession>
<sequence>MNTSMFKLVNRFALIILCVIGLIEFGLGIWTVLENRYKILAYNLADVGYIDLWILRYLSMCLFASAIITLVMCLILAWGLYSTHVFIFISSTMIALVVIAEFMIAMMAFTNKFQTRITIQEQLPKLVITYRQGNDERASRALDMLQSTFHCCGSDGRLSFQNNVPSSCNVYSVGCLTRAMSFLDSCMDVLAYILMFFSLIKLVIITYFYSFLCIYQRLKGYHHRYHPKKSKLMNESLPWRHSASVERSSSEKSFDDQNISKANSDNTQPLIGTNTKPKSILNKPTGKTPPTLSFSNVFVTSISQRDIRQPTQNVELEKKPITSSPSSSSSLSDQLLLSDATIPKPILKKSNQQSSPSSDQDRIPPSYNDQMKISSIIHPKSYVKLSEPHILSNPPKMYVPYKAKENSLLQNAPKPAPRPSLQQVLKEKQGESLV</sequence>
<name>A0A821CJN5_9BILA</name>
<dbReference type="AlphaFoldDB" id="A0A821CJN5"/>
<dbReference type="SUPFAM" id="SSF48652">
    <property type="entry name" value="Tetraspanin"/>
    <property type="match status" value="1"/>
</dbReference>
<feature type="transmembrane region" description="Helical" evidence="6">
    <location>
        <begin position="85"/>
        <end position="109"/>
    </location>
</feature>
<dbReference type="InterPro" id="IPR008952">
    <property type="entry name" value="Tetraspanin_EC2_sf"/>
</dbReference>
<reference evidence="7" key="1">
    <citation type="submission" date="2021-02" db="EMBL/GenBank/DDBJ databases">
        <authorList>
            <person name="Nowell W R."/>
        </authorList>
    </citation>
    <scope>NUCLEOTIDE SEQUENCE</scope>
</reference>
<dbReference type="GO" id="GO:0016020">
    <property type="term" value="C:membrane"/>
    <property type="evidence" value="ECO:0007669"/>
    <property type="project" value="UniProtKB-SubCell"/>
</dbReference>
<organism evidence="7 8">
    <name type="scientific">Rotaria socialis</name>
    <dbReference type="NCBI Taxonomy" id="392032"/>
    <lineage>
        <taxon>Eukaryota</taxon>
        <taxon>Metazoa</taxon>
        <taxon>Spiralia</taxon>
        <taxon>Gnathifera</taxon>
        <taxon>Rotifera</taxon>
        <taxon>Eurotatoria</taxon>
        <taxon>Bdelloidea</taxon>
        <taxon>Philodinida</taxon>
        <taxon>Philodinidae</taxon>
        <taxon>Rotaria</taxon>
    </lineage>
</organism>
<keyword evidence="4 6" id="KW-0472">Membrane</keyword>
<feature type="compositionally biased region" description="Low complexity" evidence="5">
    <location>
        <begin position="350"/>
        <end position="366"/>
    </location>
</feature>
<evidence type="ECO:0000256" key="6">
    <source>
        <dbReference type="SAM" id="Phobius"/>
    </source>
</evidence>
<evidence type="ECO:0000256" key="4">
    <source>
        <dbReference type="ARBA" id="ARBA00023136"/>
    </source>
</evidence>
<dbReference type="Pfam" id="PF00335">
    <property type="entry name" value="Tetraspanin"/>
    <property type="match status" value="1"/>
</dbReference>
<evidence type="ECO:0008006" key="9">
    <source>
        <dbReference type="Google" id="ProtNLM"/>
    </source>
</evidence>
<evidence type="ECO:0000256" key="2">
    <source>
        <dbReference type="ARBA" id="ARBA00022692"/>
    </source>
</evidence>
<evidence type="ECO:0000313" key="8">
    <source>
        <dbReference type="Proteomes" id="UP000663848"/>
    </source>
</evidence>
<keyword evidence="3 6" id="KW-1133">Transmembrane helix</keyword>
<evidence type="ECO:0000256" key="1">
    <source>
        <dbReference type="ARBA" id="ARBA00004141"/>
    </source>
</evidence>
<dbReference type="Gene3D" id="1.10.1450.10">
    <property type="entry name" value="Tetraspanin"/>
    <property type="match status" value="1"/>
</dbReference>
<feature type="compositionally biased region" description="Low complexity" evidence="5">
    <location>
        <begin position="323"/>
        <end position="338"/>
    </location>
</feature>